<dbReference type="InterPro" id="IPR053150">
    <property type="entry name" value="Teicoplanin_resist-assoc"/>
</dbReference>
<sequence>MRKKIINTLFIMGFIFYLLFILWNILFKYVSPLEIFSNDRFFSQTLNIIPFNDIFKGKFNKMDIYGNIILFIPFGIYINMIIKDVRISKSICIIVIISFIFEISQYILGIGASDITDIITNTIGGIIGIGIYTIIKSIFKCDNKVKSFITICSTIIMLIVSIILIGIFMYN</sequence>
<evidence type="ECO:0000256" key="1">
    <source>
        <dbReference type="SAM" id="Phobius"/>
    </source>
</evidence>
<dbReference type="InterPro" id="IPR006976">
    <property type="entry name" value="VanZ-like"/>
</dbReference>
<evidence type="ECO:0000313" key="3">
    <source>
        <dbReference type="EMBL" id="CEI72120.1"/>
    </source>
</evidence>
<reference evidence="3 4" key="1">
    <citation type="submission" date="2014-09" db="EMBL/GenBank/DDBJ databases">
        <authorList>
            <person name="Hornung B.V."/>
        </authorList>
    </citation>
    <scope>NUCLEOTIDE SEQUENCE [LARGE SCALE GENOMIC DNA]</scope>
    <source>
        <strain evidence="3 4">FRIFI</strain>
    </source>
</reference>
<feature type="transmembrane region" description="Helical" evidence="1">
    <location>
        <begin position="64"/>
        <end position="82"/>
    </location>
</feature>
<feature type="transmembrane region" description="Helical" evidence="1">
    <location>
        <begin position="7"/>
        <end position="26"/>
    </location>
</feature>
<dbReference type="EMBL" id="LN650648">
    <property type="protein sequence ID" value="CEI72120.1"/>
    <property type="molecule type" value="Genomic_DNA"/>
</dbReference>
<dbReference type="PANTHER" id="PTHR36834">
    <property type="entry name" value="MEMBRANE PROTEIN-RELATED"/>
    <property type="match status" value="1"/>
</dbReference>
<proteinExistence type="predicted"/>
<feature type="domain" description="VanZ-like" evidence="2">
    <location>
        <begin position="14"/>
        <end position="135"/>
    </location>
</feature>
<organism evidence="3 4">
    <name type="scientific">Romboutsia hominis</name>
    <dbReference type="NCBI Taxonomy" id="1507512"/>
    <lineage>
        <taxon>Bacteria</taxon>
        <taxon>Bacillati</taxon>
        <taxon>Bacillota</taxon>
        <taxon>Clostridia</taxon>
        <taxon>Peptostreptococcales</taxon>
        <taxon>Peptostreptococcaceae</taxon>
        <taxon>Romboutsia</taxon>
    </lineage>
</organism>
<name>A0A2P2BP17_9FIRM</name>
<evidence type="ECO:0000313" key="4">
    <source>
        <dbReference type="Proteomes" id="UP000245695"/>
    </source>
</evidence>
<keyword evidence="1" id="KW-0472">Membrane</keyword>
<keyword evidence="1" id="KW-1133">Transmembrane helix</keyword>
<feature type="transmembrane region" description="Helical" evidence="1">
    <location>
        <begin position="118"/>
        <end position="135"/>
    </location>
</feature>
<feature type="transmembrane region" description="Helical" evidence="1">
    <location>
        <begin position="91"/>
        <end position="112"/>
    </location>
</feature>
<feature type="transmembrane region" description="Helical" evidence="1">
    <location>
        <begin position="147"/>
        <end position="170"/>
    </location>
</feature>
<accession>A0A2P2BP17</accession>
<dbReference type="Pfam" id="PF04892">
    <property type="entry name" value="VanZ"/>
    <property type="match status" value="1"/>
</dbReference>
<evidence type="ECO:0000259" key="2">
    <source>
        <dbReference type="Pfam" id="PF04892"/>
    </source>
</evidence>
<keyword evidence="1" id="KW-0812">Transmembrane</keyword>
<dbReference type="Proteomes" id="UP000245695">
    <property type="component" value="Chromosome 1"/>
</dbReference>
<keyword evidence="4" id="KW-1185">Reference proteome</keyword>
<dbReference type="KEGG" id="rhom:FRIFI_0573"/>
<dbReference type="AlphaFoldDB" id="A0A2P2BP17"/>
<protein>
    <submittedName>
        <fullName evidence="3">VanZ like family</fullName>
    </submittedName>
</protein>
<gene>
    <name evidence="3" type="ORF">FRIFI_0573</name>
</gene>
<dbReference type="PANTHER" id="PTHR36834:SF2">
    <property type="entry name" value="MEMBRANE PROTEIN"/>
    <property type="match status" value="1"/>
</dbReference>